<dbReference type="InterPro" id="IPR054505">
    <property type="entry name" value="Myb_DNA-bind_8"/>
</dbReference>
<protein>
    <recommendedName>
        <fullName evidence="2">Myb-like DNA-binding domain-containing protein</fullName>
    </recommendedName>
</protein>
<feature type="region of interest" description="Disordered" evidence="1">
    <location>
        <begin position="47"/>
        <end position="78"/>
    </location>
</feature>
<keyword evidence="4" id="KW-1185">Reference proteome</keyword>
<evidence type="ECO:0000259" key="2">
    <source>
        <dbReference type="Pfam" id="PF22980"/>
    </source>
</evidence>
<sequence>MISDKEMCDFLYSILTQLEVRNVNWERIASEHGISNAHAARMRWHRFKAGREPGDVKKRKRKNGEKTPLGKEGKKGEGMKGMVTKAAAFKLSQQKKCIDDDDEEFMNESPLKRERLEENILDQAANAGIKFEEKTVDLKQERELFDTIKVEPLGMKAKVIADVKVKLQDQEEALPYQLQGWRREKIVDLTQEDEPLTTL</sequence>
<evidence type="ECO:0000313" key="4">
    <source>
        <dbReference type="Proteomes" id="UP000799772"/>
    </source>
</evidence>
<dbReference type="AlphaFoldDB" id="A0A9P4I543"/>
<reference evidence="3" key="1">
    <citation type="journal article" date="2020" name="Stud. Mycol.">
        <title>101 Dothideomycetes genomes: a test case for predicting lifestyles and emergence of pathogens.</title>
        <authorList>
            <person name="Haridas S."/>
            <person name="Albert R."/>
            <person name="Binder M."/>
            <person name="Bloem J."/>
            <person name="Labutti K."/>
            <person name="Salamov A."/>
            <person name="Andreopoulos B."/>
            <person name="Baker S."/>
            <person name="Barry K."/>
            <person name="Bills G."/>
            <person name="Bluhm B."/>
            <person name="Cannon C."/>
            <person name="Castanera R."/>
            <person name="Culley D."/>
            <person name="Daum C."/>
            <person name="Ezra D."/>
            <person name="Gonzalez J."/>
            <person name="Henrissat B."/>
            <person name="Kuo A."/>
            <person name="Liang C."/>
            <person name="Lipzen A."/>
            <person name="Lutzoni F."/>
            <person name="Magnuson J."/>
            <person name="Mondo S."/>
            <person name="Nolan M."/>
            <person name="Ohm R."/>
            <person name="Pangilinan J."/>
            <person name="Park H.-J."/>
            <person name="Ramirez L."/>
            <person name="Alfaro M."/>
            <person name="Sun H."/>
            <person name="Tritt A."/>
            <person name="Yoshinaga Y."/>
            <person name="Zwiers L.-H."/>
            <person name="Turgeon B."/>
            <person name="Goodwin S."/>
            <person name="Spatafora J."/>
            <person name="Crous P."/>
            <person name="Grigoriev I."/>
        </authorList>
    </citation>
    <scope>NUCLEOTIDE SEQUENCE</scope>
    <source>
        <strain evidence="3">CBS 133067</strain>
    </source>
</reference>
<dbReference type="OrthoDB" id="3944408at2759"/>
<name>A0A9P4I543_9PEZI</name>
<evidence type="ECO:0000256" key="1">
    <source>
        <dbReference type="SAM" id="MobiDB-lite"/>
    </source>
</evidence>
<dbReference type="Proteomes" id="UP000799772">
    <property type="component" value="Unassembled WGS sequence"/>
</dbReference>
<accession>A0A9P4I543</accession>
<feature type="domain" description="Myb-like DNA-binding" evidence="2">
    <location>
        <begin position="7"/>
        <end position="48"/>
    </location>
</feature>
<dbReference type="EMBL" id="ML978136">
    <property type="protein sequence ID" value="KAF2094004.1"/>
    <property type="molecule type" value="Genomic_DNA"/>
</dbReference>
<gene>
    <name evidence="3" type="ORF">NA57DRAFT_81007</name>
</gene>
<evidence type="ECO:0000313" key="3">
    <source>
        <dbReference type="EMBL" id="KAF2094004.1"/>
    </source>
</evidence>
<dbReference type="Pfam" id="PF22980">
    <property type="entry name" value="Myb_DNA-bind_8"/>
    <property type="match status" value="1"/>
</dbReference>
<comment type="caution">
    <text evidence="3">The sequence shown here is derived from an EMBL/GenBank/DDBJ whole genome shotgun (WGS) entry which is preliminary data.</text>
</comment>
<proteinExistence type="predicted"/>
<feature type="compositionally biased region" description="Basic and acidic residues" evidence="1">
    <location>
        <begin position="64"/>
        <end position="78"/>
    </location>
</feature>
<organism evidence="3 4">
    <name type="scientific">Rhizodiscina lignyota</name>
    <dbReference type="NCBI Taxonomy" id="1504668"/>
    <lineage>
        <taxon>Eukaryota</taxon>
        <taxon>Fungi</taxon>
        <taxon>Dikarya</taxon>
        <taxon>Ascomycota</taxon>
        <taxon>Pezizomycotina</taxon>
        <taxon>Dothideomycetes</taxon>
        <taxon>Pleosporomycetidae</taxon>
        <taxon>Aulographales</taxon>
        <taxon>Rhizodiscinaceae</taxon>
        <taxon>Rhizodiscina</taxon>
    </lineage>
</organism>